<reference evidence="2" key="1">
    <citation type="submission" date="2014-09" db="EMBL/GenBank/DDBJ databases">
        <authorList>
            <person name="Magalhaes I.L.F."/>
            <person name="Oliveira U."/>
            <person name="Santos F.R."/>
            <person name="Vidigal T.H.D.A."/>
            <person name="Brescovit A.D."/>
            <person name="Santos A.J."/>
        </authorList>
    </citation>
    <scope>NUCLEOTIDE SEQUENCE</scope>
    <source>
        <tissue evidence="2">Shoot tissue taken approximately 20 cm above the soil surface</tissue>
    </source>
</reference>
<evidence type="ECO:0000313" key="2">
    <source>
        <dbReference type="EMBL" id="JAE00553.1"/>
    </source>
</evidence>
<accession>A0A0A9EWZ5</accession>
<proteinExistence type="predicted"/>
<keyword evidence="2" id="KW-0418">Kinase</keyword>
<name>A0A0A9EWZ5_ARUDO</name>
<reference evidence="2" key="2">
    <citation type="journal article" date="2015" name="Data Brief">
        <title>Shoot transcriptome of the giant reed, Arundo donax.</title>
        <authorList>
            <person name="Barrero R.A."/>
            <person name="Guerrero F.D."/>
            <person name="Moolhuijzen P."/>
            <person name="Goolsby J.A."/>
            <person name="Tidwell J."/>
            <person name="Bellgard S.E."/>
            <person name="Bellgard M.I."/>
        </authorList>
    </citation>
    <scope>NUCLEOTIDE SEQUENCE</scope>
    <source>
        <tissue evidence="2">Shoot tissue taken approximately 20 cm above the soil surface</tissue>
    </source>
</reference>
<feature type="region of interest" description="Disordered" evidence="1">
    <location>
        <begin position="89"/>
        <end position="122"/>
    </location>
</feature>
<feature type="compositionally biased region" description="Gly residues" evidence="1">
    <location>
        <begin position="103"/>
        <end position="114"/>
    </location>
</feature>
<sequence>MSRPSIGRGSREGIAGRCHRIPLDAIEDWGEEQDRGRHRYVPLEASMALRLRMGRRNRIDDVEGGEKEKGIDHRLGGLTWWAPSGDDGAGAAVGARRDIGSPQPGGGMRRGWSGGDRSRAGC</sequence>
<dbReference type="GO" id="GO:0016301">
    <property type="term" value="F:kinase activity"/>
    <property type="evidence" value="ECO:0007669"/>
    <property type="project" value="UniProtKB-KW"/>
</dbReference>
<organism evidence="2">
    <name type="scientific">Arundo donax</name>
    <name type="common">Giant reed</name>
    <name type="synonym">Donax arundinaceus</name>
    <dbReference type="NCBI Taxonomy" id="35708"/>
    <lineage>
        <taxon>Eukaryota</taxon>
        <taxon>Viridiplantae</taxon>
        <taxon>Streptophyta</taxon>
        <taxon>Embryophyta</taxon>
        <taxon>Tracheophyta</taxon>
        <taxon>Spermatophyta</taxon>
        <taxon>Magnoliopsida</taxon>
        <taxon>Liliopsida</taxon>
        <taxon>Poales</taxon>
        <taxon>Poaceae</taxon>
        <taxon>PACMAD clade</taxon>
        <taxon>Arundinoideae</taxon>
        <taxon>Arundineae</taxon>
        <taxon>Arundo</taxon>
    </lineage>
</organism>
<dbReference type="EMBL" id="GBRH01197343">
    <property type="protein sequence ID" value="JAE00553.1"/>
    <property type="molecule type" value="Transcribed_RNA"/>
</dbReference>
<dbReference type="AlphaFoldDB" id="A0A0A9EWZ5"/>
<protein>
    <submittedName>
        <fullName evidence="2">Shaggy-related protein kinase eta</fullName>
    </submittedName>
</protein>
<evidence type="ECO:0000256" key="1">
    <source>
        <dbReference type="SAM" id="MobiDB-lite"/>
    </source>
</evidence>
<keyword evidence="2" id="KW-0808">Transferase</keyword>